<dbReference type="InterPro" id="IPR001245">
    <property type="entry name" value="Ser-Thr/Tyr_kinase_cat_dom"/>
</dbReference>
<dbReference type="PROSITE" id="PS50011">
    <property type="entry name" value="PROTEIN_KINASE_DOM"/>
    <property type="match status" value="1"/>
</dbReference>
<dbReference type="FunFam" id="1.10.510.10:FF:001023">
    <property type="entry name" value="Os07g0541700 protein"/>
    <property type="match status" value="1"/>
</dbReference>
<dbReference type="Pfam" id="PF07714">
    <property type="entry name" value="PK_Tyr_Ser-Thr"/>
    <property type="match status" value="1"/>
</dbReference>
<dbReference type="SMART" id="SM00219">
    <property type="entry name" value="TyrKc"/>
    <property type="match status" value="1"/>
</dbReference>
<evidence type="ECO:0000256" key="8">
    <source>
        <dbReference type="ARBA" id="ARBA00048679"/>
    </source>
</evidence>
<evidence type="ECO:0000256" key="1">
    <source>
        <dbReference type="ARBA" id="ARBA00012513"/>
    </source>
</evidence>
<evidence type="ECO:0000256" key="6">
    <source>
        <dbReference type="ARBA" id="ARBA00022840"/>
    </source>
</evidence>
<accession>A0AAQ3XFL1</accession>
<evidence type="ECO:0000259" key="9">
    <source>
        <dbReference type="PROSITE" id="PS50011"/>
    </source>
</evidence>
<dbReference type="SUPFAM" id="SSF56112">
    <property type="entry name" value="Protein kinase-like (PK-like)"/>
    <property type="match status" value="1"/>
</dbReference>
<protein>
    <recommendedName>
        <fullName evidence="1">non-specific serine/threonine protein kinase</fullName>
        <ecNumber evidence="1">2.7.11.1</ecNumber>
    </recommendedName>
</protein>
<evidence type="ECO:0000256" key="3">
    <source>
        <dbReference type="ARBA" id="ARBA00022679"/>
    </source>
</evidence>
<dbReference type="GO" id="GO:0004674">
    <property type="term" value="F:protein serine/threonine kinase activity"/>
    <property type="evidence" value="ECO:0007669"/>
    <property type="project" value="UniProtKB-KW"/>
</dbReference>
<dbReference type="GO" id="GO:0004713">
    <property type="term" value="F:protein tyrosine kinase activity"/>
    <property type="evidence" value="ECO:0007669"/>
    <property type="project" value="InterPro"/>
</dbReference>
<evidence type="ECO:0000313" key="10">
    <source>
        <dbReference type="EMBL" id="WVZ96071.1"/>
    </source>
</evidence>
<evidence type="ECO:0000256" key="4">
    <source>
        <dbReference type="ARBA" id="ARBA00022741"/>
    </source>
</evidence>
<dbReference type="EMBL" id="CP144754">
    <property type="protein sequence ID" value="WVZ96071.1"/>
    <property type="molecule type" value="Genomic_DNA"/>
</dbReference>
<dbReference type="Proteomes" id="UP001341281">
    <property type="component" value="Chromosome 10"/>
</dbReference>
<evidence type="ECO:0000313" key="11">
    <source>
        <dbReference type="Proteomes" id="UP001341281"/>
    </source>
</evidence>
<dbReference type="EC" id="2.7.11.1" evidence="1"/>
<feature type="domain" description="Protein kinase" evidence="9">
    <location>
        <begin position="1"/>
        <end position="213"/>
    </location>
</feature>
<keyword evidence="11" id="KW-1185">Reference proteome</keyword>
<dbReference type="GO" id="GO:0005524">
    <property type="term" value="F:ATP binding"/>
    <property type="evidence" value="ECO:0007669"/>
    <property type="project" value="UniProtKB-KW"/>
</dbReference>
<keyword evidence="2" id="KW-0723">Serine/threonine-protein kinase</keyword>
<keyword evidence="3" id="KW-0808">Transferase</keyword>
<evidence type="ECO:0000256" key="2">
    <source>
        <dbReference type="ARBA" id="ARBA00022527"/>
    </source>
</evidence>
<dbReference type="AlphaFoldDB" id="A0AAQ3XFL1"/>
<keyword evidence="6" id="KW-0067">ATP-binding</keyword>
<dbReference type="InterPro" id="IPR052059">
    <property type="entry name" value="CR_Ser/Thr_kinase"/>
</dbReference>
<dbReference type="Gene3D" id="1.10.510.10">
    <property type="entry name" value="Transferase(Phosphotransferase) domain 1"/>
    <property type="match status" value="1"/>
</dbReference>
<name>A0AAQ3XFL1_PASNO</name>
<gene>
    <name evidence="10" type="ORF">U9M48_041754</name>
</gene>
<proteinExistence type="predicted"/>
<keyword evidence="4" id="KW-0547">Nucleotide-binding</keyword>
<dbReference type="PANTHER" id="PTHR47973">
    <property type="entry name" value="CYSTEINE-RICH RECEPTOR-LIKE PROTEIN KINASE 3"/>
    <property type="match status" value="1"/>
</dbReference>
<evidence type="ECO:0000256" key="5">
    <source>
        <dbReference type="ARBA" id="ARBA00022777"/>
    </source>
</evidence>
<dbReference type="InterPro" id="IPR020635">
    <property type="entry name" value="Tyr_kinase_cat_dom"/>
</dbReference>
<dbReference type="InterPro" id="IPR000719">
    <property type="entry name" value="Prot_kinase_dom"/>
</dbReference>
<reference evidence="10 11" key="1">
    <citation type="submission" date="2024-02" db="EMBL/GenBank/DDBJ databases">
        <title>High-quality chromosome-scale genome assembly of Pensacola bahiagrass (Paspalum notatum Flugge var. saurae).</title>
        <authorList>
            <person name="Vega J.M."/>
            <person name="Podio M."/>
            <person name="Orjuela J."/>
            <person name="Siena L.A."/>
            <person name="Pessino S.C."/>
            <person name="Combes M.C."/>
            <person name="Mariac C."/>
            <person name="Albertini E."/>
            <person name="Pupilli F."/>
            <person name="Ortiz J.P.A."/>
            <person name="Leblanc O."/>
        </authorList>
    </citation>
    <scope>NUCLEOTIDE SEQUENCE [LARGE SCALE GENOMIC DNA]</scope>
    <source>
        <strain evidence="10">R1</strain>
        <tissue evidence="10">Leaf</tissue>
    </source>
</reference>
<comment type="catalytic activity">
    <reaction evidence="8">
        <text>L-seryl-[protein] + ATP = O-phospho-L-seryl-[protein] + ADP + H(+)</text>
        <dbReference type="Rhea" id="RHEA:17989"/>
        <dbReference type="Rhea" id="RHEA-COMP:9863"/>
        <dbReference type="Rhea" id="RHEA-COMP:11604"/>
        <dbReference type="ChEBI" id="CHEBI:15378"/>
        <dbReference type="ChEBI" id="CHEBI:29999"/>
        <dbReference type="ChEBI" id="CHEBI:30616"/>
        <dbReference type="ChEBI" id="CHEBI:83421"/>
        <dbReference type="ChEBI" id="CHEBI:456216"/>
        <dbReference type="EC" id="2.7.11.1"/>
    </reaction>
</comment>
<organism evidence="10 11">
    <name type="scientific">Paspalum notatum var. saurae</name>
    <dbReference type="NCBI Taxonomy" id="547442"/>
    <lineage>
        <taxon>Eukaryota</taxon>
        <taxon>Viridiplantae</taxon>
        <taxon>Streptophyta</taxon>
        <taxon>Embryophyta</taxon>
        <taxon>Tracheophyta</taxon>
        <taxon>Spermatophyta</taxon>
        <taxon>Magnoliopsida</taxon>
        <taxon>Liliopsida</taxon>
        <taxon>Poales</taxon>
        <taxon>Poaceae</taxon>
        <taxon>PACMAD clade</taxon>
        <taxon>Panicoideae</taxon>
        <taxon>Andropogonodae</taxon>
        <taxon>Paspaleae</taxon>
        <taxon>Paspalinae</taxon>
        <taxon>Paspalum</taxon>
    </lineage>
</organism>
<keyword evidence="5" id="KW-0418">Kinase</keyword>
<sequence>MVRVLIAESSDHLFELGDDADASKKNVLDWERRFEIVLGTAEGLSYLHNASEIRIIHRDIRAGNTLLDERFRPKIADFGLARNFMEDQSHLRTGLAGTFPEYIVHGQLTEKADIYSYGVLVLEIITGRKNHNSVDLSEEGLSLMALYCLSSDMELMEQDLGDQCSEEDALLVFHVGLLCAQALPNLRPPMWKVVEMLSSRDKELPRPTQTPFINVKGSSNILSNPANSPFSLNQLSVSGVQGR</sequence>
<dbReference type="InterPro" id="IPR011009">
    <property type="entry name" value="Kinase-like_dom_sf"/>
</dbReference>
<evidence type="ECO:0000256" key="7">
    <source>
        <dbReference type="ARBA" id="ARBA00047899"/>
    </source>
</evidence>
<comment type="catalytic activity">
    <reaction evidence="7">
        <text>L-threonyl-[protein] + ATP = O-phospho-L-threonyl-[protein] + ADP + H(+)</text>
        <dbReference type="Rhea" id="RHEA:46608"/>
        <dbReference type="Rhea" id="RHEA-COMP:11060"/>
        <dbReference type="Rhea" id="RHEA-COMP:11605"/>
        <dbReference type="ChEBI" id="CHEBI:15378"/>
        <dbReference type="ChEBI" id="CHEBI:30013"/>
        <dbReference type="ChEBI" id="CHEBI:30616"/>
        <dbReference type="ChEBI" id="CHEBI:61977"/>
        <dbReference type="ChEBI" id="CHEBI:456216"/>
        <dbReference type="EC" id="2.7.11.1"/>
    </reaction>
</comment>